<feature type="transmembrane region" description="Helical" evidence="1">
    <location>
        <begin position="118"/>
        <end position="137"/>
    </location>
</feature>
<reference evidence="3" key="1">
    <citation type="journal article" date="2014" name="Front. Microbiol.">
        <title>High frequency of phylogenetically diverse reductive dehalogenase-homologous genes in deep subseafloor sedimentary metagenomes.</title>
        <authorList>
            <person name="Kawai M."/>
            <person name="Futagami T."/>
            <person name="Toyoda A."/>
            <person name="Takaki Y."/>
            <person name="Nishi S."/>
            <person name="Hori S."/>
            <person name="Arai W."/>
            <person name="Tsubouchi T."/>
            <person name="Morono Y."/>
            <person name="Uchiyama I."/>
            <person name="Ito T."/>
            <person name="Fujiyama A."/>
            <person name="Inagaki F."/>
            <person name="Takami H."/>
        </authorList>
    </citation>
    <scope>NUCLEOTIDE SEQUENCE</scope>
    <source>
        <strain evidence="3">Expedition CK06-06</strain>
    </source>
</reference>
<feature type="transmembrane region" description="Helical" evidence="1">
    <location>
        <begin position="157"/>
        <end position="175"/>
    </location>
</feature>
<dbReference type="InterPro" id="IPR012429">
    <property type="entry name" value="HGSNAT_cat"/>
</dbReference>
<comment type="caution">
    <text evidence="3">The sequence shown here is derived from an EMBL/GenBank/DDBJ whole genome shotgun (WGS) entry which is preliminary data.</text>
</comment>
<dbReference type="EMBL" id="BART01020718">
    <property type="protein sequence ID" value="GAH05247.1"/>
    <property type="molecule type" value="Genomic_DNA"/>
</dbReference>
<organism evidence="3">
    <name type="scientific">marine sediment metagenome</name>
    <dbReference type="NCBI Taxonomy" id="412755"/>
    <lineage>
        <taxon>unclassified sequences</taxon>
        <taxon>metagenomes</taxon>
        <taxon>ecological metagenomes</taxon>
    </lineage>
</organism>
<evidence type="ECO:0000256" key="1">
    <source>
        <dbReference type="SAM" id="Phobius"/>
    </source>
</evidence>
<feature type="transmembrane region" description="Helical" evidence="1">
    <location>
        <begin position="62"/>
        <end position="85"/>
    </location>
</feature>
<feature type="transmembrane region" description="Helical" evidence="1">
    <location>
        <begin position="91"/>
        <end position="111"/>
    </location>
</feature>
<proteinExistence type="predicted"/>
<keyword evidence="1" id="KW-0472">Membrane</keyword>
<evidence type="ECO:0000259" key="2">
    <source>
        <dbReference type="Pfam" id="PF07786"/>
    </source>
</evidence>
<keyword evidence="1" id="KW-1133">Transmembrane helix</keyword>
<protein>
    <recommendedName>
        <fullName evidence="2">Heparan-alpha-glucosaminide N-acetyltransferase catalytic domain-containing protein</fullName>
    </recommendedName>
</protein>
<feature type="transmembrane region" description="Helical" evidence="1">
    <location>
        <begin position="12"/>
        <end position="41"/>
    </location>
</feature>
<gene>
    <name evidence="3" type="ORF">S01H4_38423</name>
</gene>
<name>X1CCE7_9ZZZZ</name>
<keyword evidence="1" id="KW-0812">Transmembrane</keyword>
<evidence type="ECO:0000313" key="3">
    <source>
        <dbReference type="EMBL" id="GAH05247.1"/>
    </source>
</evidence>
<dbReference type="Pfam" id="PF07786">
    <property type="entry name" value="HGSNAT_cat"/>
    <property type="match status" value="1"/>
</dbReference>
<dbReference type="AlphaFoldDB" id="X1CCE7"/>
<feature type="domain" description="Heparan-alpha-glucosaminide N-acetyltransferase catalytic" evidence="2">
    <location>
        <begin position="15"/>
        <end position="176"/>
    </location>
</feature>
<sequence>MLDWWIINPDRWLVFYLLSIFGSVGFTGFLFVSGISATMAYKSRVKKIATSTDITMTQVKNIYIIRALLLLSLGLIYNIAVALGLNDLGWIWSWNILQTISISLLLAWPLLDTPKYVRIGLGIVLLIVNDLLSPFLLSYSGQLNIYGVLFQILYHPIESFTILSYFAIFLIGTVFG</sequence>
<accession>X1CCE7</accession>
<feature type="non-terminal residue" evidence="3">
    <location>
        <position position="176"/>
    </location>
</feature>